<dbReference type="PRINTS" id="PR00364">
    <property type="entry name" value="DISEASERSIST"/>
</dbReference>
<keyword evidence="2" id="KW-0547">Nucleotide-binding</keyword>
<evidence type="ECO:0000256" key="3">
    <source>
        <dbReference type="ARBA" id="ARBA00022821"/>
    </source>
</evidence>
<dbReference type="InterPro" id="IPR042197">
    <property type="entry name" value="Apaf_helical"/>
</dbReference>
<dbReference type="Proteomes" id="UP000187203">
    <property type="component" value="Unassembled WGS sequence"/>
</dbReference>
<dbReference type="EMBL" id="AWUE01013346">
    <property type="protein sequence ID" value="OMP07215.1"/>
    <property type="molecule type" value="Genomic_DNA"/>
</dbReference>
<name>A0A1R3KJE7_9ROSI</name>
<dbReference type="Gene3D" id="1.10.8.430">
    <property type="entry name" value="Helical domain of apoptotic protease-activating factors"/>
    <property type="match status" value="1"/>
</dbReference>
<dbReference type="PANTHER" id="PTHR33463:SF143">
    <property type="entry name" value="NB-ARC DOMAIN-CONTAINING PROTEIN"/>
    <property type="match status" value="1"/>
</dbReference>
<keyword evidence="3" id="KW-0611">Plant defense</keyword>
<protein>
    <submittedName>
        <fullName evidence="6">Disease resistance protein</fullName>
    </submittedName>
</protein>
<dbReference type="Pfam" id="PF00931">
    <property type="entry name" value="NB-ARC"/>
    <property type="match status" value="1"/>
</dbReference>
<evidence type="ECO:0000259" key="5">
    <source>
        <dbReference type="Pfam" id="PF00931"/>
    </source>
</evidence>
<dbReference type="InterPro" id="IPR002182">
    <property type="entry name" value="NB-ARC"/>
</dbReference>
<dbReference type="SUPFAM" id="SSF52047">
    <property type="entry name" value="RNI-like"/>
    <property type="match status" value="1"/>
</dbReference>
<comment type="caution">
    <text evidence="6">The sequence shown here is derived from an EMBL/GenBank/DDBJ whole genome shotgun (WGS) entry which is preliminary data.</text>
</comment>
<dbReference type="OrthoDB" id="945133at2759"/>
<evidence type="ECO:0000313" key="6">
    <source>
        <dbReference type="EMBL" id="OMP07215.1"/>
    </source>
</evidence>
<keyword evidence="4" id="KW-0067">ATP-binding</keyword>
<dbReference type="AlphaFoldDB" id="A0A1R3KJE7"/>
<dbReference type="GO" id="GO:0005524">
    <property type="term" value="F:ATP binding"/>
    <property type="evidence" value="ECO:0007669"/>
    <property type="project" value="UniProtKB-KW"/>
</dbReference>
<evidence type="ECO:0000256" key="2">
    <source>
        <dbReference type="ARBA" id="ARBA00022741"/>
    </source>
</evidence>
<evidence type="ECO:0000313" key="7">
    <source>
        <dbReference type="Proteomes" id="UP000187203"/>
    </source>
</evidence>
<comment type="similarity">
    <text evidence="1">Belongs to the disease resistance NB-LRR family.</text>
</comment>
<proteinExistence type="inferred from homology"/>
<sequence length="663" mass="75270">MEIETEASHSQKKKKQKVDPEIKENIVSQAILQLASTLTLSKPAPVEVIPSVKDDDTVMDEAMAEIISQPEKVPHQTGVAGLTTFEQNVSKILECMATDAVSRIVVYGVCGVGKSSVLRALVDDPNVKREFDLIIWILKGNKFLLSLDDVWEWIDPQEIGVPDPCQENGSMMILATRELKVYNHEMKEIRKIDIEPVSQEEAWKLFLEQVGGNIGIIDLPSIHHFAQGIVEKCCGLPLLIIITGRALADETNVHVWEHAFNEFSVSGRDIKFRIEDLIELLKFNFHQLMKSPSSKSCFLYCALVSQDQEIDKKEFIEYCIQEHLITRGWSNAYSSPGHDMVDALLRTSLLETNDREIGDLTSLRHLEVSFYGSSTSSDQVKLPRELISSLQSLETLRISVYPGDNWWKKNVGSFVKEVRSLKRLTSIYLPQVESLQLFLQTSAAWENETLREFKFVVGHDIKFNTSRIPQYLELNYGLMSGQCLRFVNSTEKKIPDAIVTVLSRCSAFYLELDHHLDICKLSEFGIGNLTKLKYCIISECPKLEAIVDSKDIGTQIVFQALEHLNHGASESGSISLESLILNDLPELVNIWEGTQTKLLFENITVYDCPQLKQMTIDSELEQTLKKISGEQDWWDELKWEENELRSKFEAIFNPIQEGDVHTS</sequence>
<dbReference type="PANTHER" id="PTHR33463">
    <property type="entry name" value="NB-ARC DOMAIN-CONTAINING PROTEIN-RELATED"/>
    <property type="match status" value="1"/>
</dbReference>
<dbReference type="InterPro" id="IPR027417">
    <property type="entry name" value="P-loop_NTPase"/>
</dbReference>
<evidence type="ECO:0000256" key="1">
    <source>
        <dbReference type="ARBA" id="ARBA00008894"/>
    </source>
</evidence>
<dbReference type="GO" id="GO:0006952">
    <property type="term" value="P:defense response"/>
    <property type="evidence" value="ECO:0007669"/>
    <property type="project" value="UniProtKB-KW"/>
</dbReference>
<reference evidence="7" key="1">
    <citation type="submission" date="2013-09" db="EMBL/GenBank/DDBJ databases">
        <title>Corchorus olitorius genome sequencing.</title>
        <authorList>
            <person name="Alam M."/>
            <person name="Haque M.S."/>
            <person name="Islam M.S."/>
            <person name="Emdad E.M."/>
            <person name="Islam M.M."/>
            <person name="Ahmed B."/>
            <person name="Halim A."/>
            <person name="Hossen Q.M.M."/>
            <person name="Hossain M.Z."/>
            <person name="Ahmed R."/>
            <person name="Khan M.M."/>
            <person name="Islam R."/>
            <person name="Rashid M.M."/>
            <person name="Khan S.A."/>
            <person name="Rahman M.S."/>
            <person name="Alam M."/>
            <person name="Yahiya A.S."/>
            <person name="Khan M.S."/>
            <person name="Azam M.S."/>
            <person name="Haque T."/>
            <person name="Lashkar M.Z.H."/>
            <person name="Akhand A.I."/>
            <person name="Morshed G."/>
            <person name="Roy S."/>
            <person name="Uddin K.S."/>
            <person name="Rabeya T."/>
            <person name="Hossain A.S."/>
            <person name="Chowdhury A."/>
            <person name="Snigdha A.R."/>
            <person name="Mortoza M.S."/>
            <person name="Matin S.A."/>
            <person name="Hoque S.M.E."/>
            <person name="Islam M.K."/>
            <person name="Roy D.K."/>
            <person name="Haider R."/>
            <person name="Moosa M.M."/>
            <person name="Elias S.M."/>
            <person name="Hasan A.M."/>
            <person name="Jahan S."/>
            <person name="Shafiuddin M."/>
            <person name="Mahmood N."/>
            <person name="Shommy N.S."/>
        </authorList>
    </citation>
    <scope>NUCLEOTIDE SEQUENCE [LARGE SCALE GENOMIC DNA]</scope>
    <source>
        <strain evidence="7">cv. O-4</strain>
    </source>
</reference>
<dbReference type="InterPro" id="IPR032675">
    <property type="entry name" value="LRR_dom_sf"/>
</dbReference>
<dbReference type="Gene3D" id="3.40.50.300">
    <property type="entry name" value="P-loop containing nucleotide triphosphate hydrolases"/>
    <property type="match status" value="1"/>
</dbReference>
<feature type="domain" description="NB-ARC" evidence="5">
    <location>
        <begin position="138"/>
        <end position="211"/>
    </location>
</feature>
<dbReference type="Gene3D" id="3.80.10.10">
    <property type="entry name" value="Ribonuclease Inhibitor"/>
    <property type="match status" value="1"/>
</dbReference>
<keyword evidence="7" id="KW-1185">Reference proteome</keyword>
<organism evidence="6 7">
    <name type="scientific">Corchorus olitorius</name>
    <dbReference type="NCBI Taxonomy" id="93759"/>
    <lineage>
        <taxon>Eukaryota</taxon>
        <taxon>Viridiplantae</taxon>
        <taxon>Streptophyta</taxon>
        <taxon>Embryophyta</taxon>
        <taxon>Tracheophyta</taxon>
        <taxon>Spermatophyta</taxon>
        <taxon>Magnoliopsida</taxon>
        <taxon>eudicotyledons</taxon>
        <taxon>Gunneridae</taxon>
        <taxon>Pentapetalae</taxon>
        <taxon>rosids</taxon>
        <taxon>malvids</taxon>
        <taxon>Malvales</taxon>
        <taxon>Malvaceae</taxon>
        <taxon>Grewioideae</taxon>
        <taxon>Apeibeae</taxon>
        <taxon>Corchorus</taxon>
    </lineage>
</organism>
<dbReference type="STRING" id="93759.A0A1R3KJE7"/>
<dbReference type="GO" id="GO:0043531">
    <property type="term" value="F:ADP binding"/>
    <property type="evidence" value="ECO:0007669"/>
    <property type="project" value="InterPro"/>
</dbReference>
<gene>
    <name evidence="6" type="ORF">COLO4_07533</name>
</gene>
<accession>A0A1R3KJE7</accession>
<dbReference type="SUPFAM" id="SSF52540">
    <property type="entry name" value="P-loop containing nucleoside triphosphate hydrolases"/>
    <property type="match status" value="1"/>
</dbReference>
<evidence type="ECO:0000256" key="4">
    <source>
        <dbReference type="ARBA" id="ARBA00022840"/>
    </source>
</evidence>
<dbReference type="InterPro" id="IPR050905">
    <property type="entry name" value="Plant_NBS-LRR"/>
</dbReference>